<sequence length="136" mass="15098">MCACVRRVQSIETNLIRVERCAPDRHSLTVASQRWCVETARDTSKFGQVLSRSKQQKIALSSLLSPGRRTRMRCEDNPAFKRQMPTMSTIHEAPHQGPAAVESNGVESLAADILDVVLAEARRQAGRPTGRSIDEL</sequence>
<reference evidence="1" key="1">
    <citation type="submission" date="2024-02" db="EMBL/GenBank/DDBJ databases">
        <authorList>
            <consortium name="ELIXIR-Norway"/>
            <consortium name="Elixir Norway"/>
        </authorList>
    </citation>
    <scope>NUCLEOTIDE SEQUENCE</scope>
</reference>
<dbReference type="EMBL" id="OZ020101">
    <property type="protein sequence ID" value="CAK9274888.1"/>
    <property type="molecule type" value="Genomic_DNA"/>
</dbReference>
<organism evidence="1 2">
    <name type="scientific">Sphagnum jensenii</name>
    <dbReference type="NCBI Taxonomy" id="128206"/>
    <lineage>
        <taxon>Eukaryota</taxon>
        <taxon>Viridiplantae</taxon>
        <taxon>Streptophyta</taxon>
        <taxon>Embryophyta</taxon>
        <taxon>Bryophyta</taxon>
        <taxon>Sphagnophytina</taxon>
        <taxon>Sphagnopsida</taxon>
        <taxon>Sphagnales</taxon>
        <taxon>Sphagnaceae</taxon>
        <taxon>Sphagnum</taxon>
    </lineage>
</organism>
<keyword evidence="2" id="KW-1185">Reference proteome</keyword>
<evidence type="ECO:0000313" key="1">
    <source>
        <dbReference type="EMBL" id="CAK9274888.1"/>
    </source>
</evidence>
<proteinExistence type="predicted"/>
<name>A0ABP0XAQ2_9BRYO</name>
<protein>
    <submittedName>
        <fullName evidence="1">Uncharacterized protein</fullName>
    </submittedName>
</protein>
<accession>A0ABP0XAQ2</accession>
<evidence type="ECO:0000313" key="2">
    <source>
        <dbReference type="Proteomes" id="UP001497444"/>
    </source>
</evidence>
<dbReference type="Proteomes" id="UP001497444">
    <property type="component" value="Chromosome 6"/>
</dbReference>
<gene>
    <name evidence="1" type="ORF">CSSPJE1EN1_LOCUS20366</name>
</gene>